<keyword evidence="2" id="KW-1185">Reference proteome</keyword>
<name>A0A9N9GTT0_9GLOM</name>
<proteinExistence type="predicted"/>
<sequence>MAYIELNKYISLAFLPNNASLNRNSSIVFAYIIEKQHFIAMKLKLNVSNYSLYKEYKEEHKYLKENLEYVI</sequence>
<protein>
    <submittedName>
        <fullName evidence="1">6849_t:CDS:1</fullName>
    </submittedName>
</protein>
<dbReference type="AlphaFoldDB" id="A0A9N9GTT0"/>
<comment type="caution">
    <text evidence="1">The sequence shown here is derived from an EMBL/GenBank/DDBJ whole genome shotgun (WGS) entry which is preliminary data.</text>
</comment>
<dbReference type="EMBL" id="CAJVPY010005026">
    <property type="protein sequence ID" value="CAG8633592.1"/>
    <property type="molecule type" value="Genomic_DNA"/>
</dbReference>
<evidence type="ECO:0000313" key="1">
    <source>
        <dbReference type="EMBL" id="CAG8633592.1"/>
    </source>
</evidence>
<gene>
    <name evidence="1" type="ORF">DERYTH_LOCUS9273</name>
</gene>
<reference evidence="1" key="1">
    <citation type="submission" date="2021-06" db="EMBL/GenBank/DDBJ databases">
        <authorList>
            <person name="Kallberg Y."/>
            <person name="Tangrot J."/>
            <person name="Rosling A."/>
        </authorList>
    </citation>
    <scope>NUCLEOTIDE SEQUENCE</scope>
    <source>
        <strain evidence="1">MA453B</strain>
    </source>
</reference>
<evidence type="ECO:0000313" key="2">
    <source>
        <dbReference type="Proteomes" id="UP000789405"/>
    </source>
</evidence>
<accession>A0A9N9GTT0</accession>
<dbReference type="Proteomes" id="UP000789405">
    <property type="component" value="Unassembled WGS sequence"/>
</dbReference>
<organism evidence="1 2">
    <name type="scientific">Dentiscutata erythropus</name>
    <dbReference type="NCBI Taxonomy" id="1348616"/>
    <lineage>
        <taxon>Eukaryota</taxon>
        <taxon>Fungi</taxon>
        <taxon>Fungi incertae sedis</taxon>
        <taxon>Mucoromycota</taxon>
        <taxon>Glomeromycotina</taxon>
        <taxon>Glomeromycetes</taxon>
        <taxon>Diversisporales</taxon>
        <taxon>Gigasporaceae</taxon>
        <taxon>Dentiscutata</taxon>
    </lineage>
</organism>